<proteinExistence type="predicted"/>
<evidence type="ECO:0000313" key="5">
    <source>
        <dbReference type="Proteomes" id="UP000316988"/>
    </source>
</evidence>
<gene>
    <name evidence="4" type="ORF">FNM00_08430</name>
</gene>
<feature type="compositionally biased region" description="Basic and acidic residues" evidence="1">
    <location>
        <begin position="1"/>
        <end position="14"/>
    </location>
</feature>
<feature type="region of interest" description="Disordered" evidence="1">
    <location>
        <begin position="1"/>
        <end position="30"/>
    </location>
</feature>
<dbReference type="InterPro" id="IPR005693">
    <property type="entry name" value="Mce"/>
</dbReference>
<keyword evidence="5" id="KW-1185">Reference proteome</keyword>
<dbReference type="GO" id="GO:0005576">
    <property type="term" value="C:extracellular region"/>
    <property type="evidence" value="ECO:0007669"/>
    <property type="project" value="TreeGrafter"/>
</dbReference>
<evidence type="ECO:0000313" key="4">
    <source>
        <dbReference type="EMBL" id="TSD63629.1"/>
    </source>
</evidence>
<evidence type="ECO:0000259" key="2">
    <source>
        <dbReference type="Pfam" id="PF02470"/>
    </source>
</evidence>
<dbReference type="NCBIfam" id="TIGR00996">
    <property type="entry name" value="Mtu_fam_mce"/>
    <property type="match status" value="1"/>
</dbReference>
<protein>
    <submittedName>
        <fullName evidence="4">MCE family protein</fullName>
    </submittedName>
</protein>
<dbReference type="PANTHER" id="PTHR33371:SF15">
    <property type="entry name" value="LIPOPROTEIN LPRN"/>
    <property type="match status" value="1"/>
</dbReference>
<dbReference type="Pfam" id="PF11887">
    <property type="entry name" value="Mce4_CUP1"/>
    <property type="match status" value="1"/>
</dbReference>
<name>A0A554SBB7_9ACTN</name>
<dbReference type="EMBL" id="VLNT01000005">
    <property type="protein sequence ID" value="TSD63629.1"/>
    <property type="molecule type" value="Genomic_DNA"/>
</dbReference>
<dbReference type="AlphaFoldDB" id="A0A554SBB7"/>
<accession>A0A554SBB7</accession>
<evidence type="ECO:0000256" key="1">
    <source>
        <dbReference type="SAM" id="MobiDB-lite"/>
    </source>
</evidence>
<evidence type="ECO:0000259" key="3">
    <source>
        <dbReference type="Pfam" id="PF11887"/>
    </source>
</evidence>
<comment type="caution">
    <text evidence="4">The sequence shown here is derived from an EMBL/GenBank/DDBJ whole genome shotgun (WGS) entry which is preliminary data.</text>
</comment>
<reference evidence="4 5" key="1">
    <citation type="submission" date="2019-07" db="EMBL/GenBank/DDBJ databases">
        <authorList>
            <person name="Zhao L.H."/>
        </authorList>
    </citation>
    <scope>NUCLEOTIDE SEQUENCE [LARGE SCALE GENOMIC DNA]</scope>
    <source>
        <strain evidence="4 5">Co35</strain>
    </source>
</reference>
<dbReference type="Pfam" id="PF02470">
    <property type="entry name" value="MlaD"/>
    <property type="match status" value="1"/>
</dbReference>
<dbReference type="OrthoDB" id="9774928at2"/>
<dbReference type="InterPro" id="IPR024516">
    <property type="entry name" value="Mce_C"/>
</dbReference>
<feature type="domain" description="Mammalian cell entry C-terminal" evidence="3">
    <location>
        <begin position="164"/>
        <end position="323"/>
    </location>
</feature>
<organism evidence="4 5">
    <name type="scientific">Aeromicrobium piscarium</name>
    <dbReference type="NCBI Taxonomy" id="2590901"/>
    <lineage>
        <taxon>Bacteria</taxon>
        <taxon>Bacillati</taxon>
        <taxon>Actinomycetota</taxon>
        <taxon>Actinomycetes</taxon>
        <taxon>Propionibacteriales</taxon>
        <taxon>Nocardioidaceae</taxon>
        <taxon>Aeromicrobium</taxon>
    </lineage>
</organism>
<feature type="region of interest" description="Disordered" evidence="1">
    <location>
        <begin position="404"/>
        <end position="476"/>
    </location>
</feature>
<feature type="domain" description="Mce/MlaD" evidence="2">
    <location>
        <begin position="82"/>
        <end position="155"/>
    </location>
</feature>
<dbReference type="InterPro" id="IPR052336">
    <property type="entry name" value="MlaD_Phospholipid_Transporter"/>
</dbReference>
<dbReference type="Proteomes" id="UP000316988">
    <property type="component" value="Unassembled WGS sequence"/>
</dbReference>
<sequence>MRHLERPPRSDPRRLVAPHGPGQRADAGREVGLVARRDDGGAPVNRAIQGVAAVASAAVLAGCSFTPYDLPLPGGADVGDESYDVEVEFRDVLDLVPHSAVRVDDVAVGRVTDIQLDGWTARVTLRINGDVTLPDDAEATIRQTNLLGEKFVSLAAPEGGGTGELSDGDVIALDRSGRNPEIEEVLSAASMLFNGGALEKTNTIVKELNLALGDKDAEVRDLISVTSDLLGQLDDNSDQILAALEKVDRLAQETNAQRAAITGALDDLPEALEVLDQQRSDLVGLLESLDRLGDTATGVVRESKADTVATLQHLEPVLANLVEAGDSIAQSAGLLLTFPFSDGYMGGTVERAAGRCSNVDRAANTGVCAGDYGNLSMKLEISAAQVQQLFDGFGAESIPGLADLAPETPLTGDEAPSGDLLGLVEGLLPPSADDETPAVPGDTPREEDEPRDSKPSPRPTASPSEDDDDDKPSGVRRWLNPLCWFGSCRTVPAADDTSAGHDLDRLFTEAVTAP</sequence>
<dbReference type="InterPro" id="IPR003399">
    <property type="entry name" value="Mce/MlaD"/>
</dbReference>
<dbReference type="PANTHER" id="PTHR33371">
    <property type="entry name" value="INTERMEMBRANE PHOSPHOLIPID TRANSPORT SYSTEM BINDING PROTEIN MLAD-RELATED"/>
    <property type="match status" value="1"/>
</dbReference>